<comment type="caution">
    <text evidence="1">The sequence shown here is derived from an EMBL/GenBank/DDBJ whole genome shotgun (WGS) entry which is preliminary data.</text>
</comment>
<sequence length="354" mass="38974">MTDKTYGGMTAVQLRKLYCYDTLAARVVRELLDAVEGSRGEVEHDKMLARTLDQMLAKVDELICDRMKSDSHGTLAKALETAQNVRFMLSEFFAVPVAPVVAEDEAAVTTRLGDHTCKRVDYPDQDALYHTAIGPGRPFQLYRHEAVALYRNIGAALGYAAPVVASAALTDLLCRCTELMELSEKGESQQTALRALAATYDPGIPAHDRRSMAISQTHREAICAMLSAHTAAPAADDGASDTPRYAEWLHLRAHGQWRDGVPEWARDHFGRMNDLTAASAIIEELAAVAQAADRLNARDAARYRWLREQQWNESELFVVAGGKSRVHYGTDCPTDERLDEAIDTAIAQRDGGEG</sequence>
<dbReference type="EMBL" id="RBZU01000003">
    <property type="protein sequence ID" value="RKP56399.1"/>
    <property type="molecule type" value="Genomic_DNA"/>
</dbReference>
<reference evidence="1 2" key="1">
    <citation type="submission" date="2018-10" db="EMBL/GenBank/DDBJ databases">
        <title>Robbsia sp. DHC34, isolated from soil.</title>
        <authorList>
            <person name="Gao Z.-H."/>
            <person name="Qiu L.-H."/>
        </authorList>
    </citation>
    <scope>NUCLEOTIDE SEQUENCE [LARGE SCALE GENOMIC DNA]</scope>
    <source>
        <strain evidence="1 2">DHC34</strain>
    </source>
</reference>
<dbReference type="AlphaFoldDB" id="A0A494Y2B1"/>
<name>A0A494Y2B1_9BURK</name>
<evidence type="ECO:0000313" key="1">
    <source>
        <dbReference type="EMBL" id="RKP56399.1"/>
    </source>
</evidence>
<proteinExistence type="predicted"/>
<keyword evidence="2" id="KW-1185">Reference proteome</keyword>
<organism evidence="1 2">
    <name type="scientific">Pararobbsia silviterrae</name>
    <dbReference type="NCBI Taxonomy" id="1792498"/>
    <lineage>
        <taxon>Bacteria</taxon>
        <taxon>Pseudomonadati</taxon>
        <taxon>Pseudomonadota</taxon>
        <taxon>Betaproteobacteria</taxon>
        <taxon>Burkholderiales</taxon>
        <taxon>Burkholderiaceae</taxon>
        <taxon>Pararobbsia</taxon>
    </lineage>
</organism>
<dbReference type="RefSeq" id="WP_121085347.1">
    <property type="nucleotide sequence ID" value="NZ_RBZU01000003.1"/>
</dbReference>
<accession>A0A494Y2B1</accession>
<dbReference type="Proteomes" id="UP000270342">
    <property type="component" value="Unassembled WGS sequence"/>
</dbReference>
<gene>
    <name evidence="1" type="ORF">D7S86_08360</name>
</gene>
<dbReference type="OrthoDB" id="9135915at2"/>
<protein>
    <submittedName>
        <fullName evidence="1">Uncharacterized protein</fullName>
    </submittedName>
</protein>
<evidence type="ECO:0000313" key="2">
    <source>
        <dbReference type="Proteomes" id="UP000270342"/>
    </source>
</evidence>